<comment type="catalytic activity">
    <reaction evidence="1 7">
        <text>6-phospho-D-glucono-1,5-lactone + H2O = 6-phospho-D-gluconate + H(+)</text>
        <dbReference type="Rhea" id="RHEA:12556"/>
        <dbReference type="ChEBI" id="CHEBI:15377"/>
        <dbReference type="ChEBI" id="CHEBI:15378"/>
        <dbReference type="ChEBI" id="CHEBI:57955"/>
        <dbReference type="ChEBI" id="CHEBI:58759"/>
        <dbReference type="EC" id="3.1.1.31"/>
    </reaction>
</comment>
<comment type="pathway">
    <text evidence="3 7">Carbohydrate degradation; pentose phosphate pathway; D-ribulose 5-phosphate from D-glucose 6-phosphate (oxidative stage): step 2/3.</text>
</comment>
<dbReference type="Gene3D" id="3.40.50.1360">
    <property type="match status" value="1"/>
</dbReference>
<evidence type="ECO:0000256" key="2">
    <source>
        <dbReference type="ARBA" id="ARBA00002681"/>
    </source>
</evidence>
<sequence>MSGTRAGGHTVKDGRVEILADSEAMARWVADRLLEAATAKADGPFVVALSGGSTPKRLYQILATEPYASRFPWDRTQLFFGDERFVPPDDESNNYNMTNKALLSHVPVPPANVHRMPTDGDPDEAAARYERELRMLYGRDTLEEGRPLFDVVLLGLGENGHTASLFPGTDVLQEKEKWVSSCVPHDAPHTRLTLTYPAIHSSRTVMFLVAGKSKAEVVPLVRSGDPSQPASAITSEGELVWLLDKASAGEEDGHG</sequence>
<dbReference type="InterPro" id="IPR037171">
    <property type="entry name" value="NagB/RpiA_transferase-like"/>
</dbReference>
<feature type="domain" description="Glucosamine/galactosamine-6-phosphate isomerase" evidence="8">
    <location>
        <begin position="21"/>
        <end position="241"/>
    </location>
</feature>
<comment type="similarity">
    <text evidence="4 7">Belongs to the glucosamine/galactosamine-6-phosphate isomerase family. 6-phosphogluconolactonase subfamily.</text>
</comment>
<proteinExistence type="inferred from homology"/>
<dbReference type="InterPro" id="IPR005900">
    <property type="entry name" value="6-phosphogluconolactonase_DevB"/>
</dbReference>
<evidence type="ECO:0000256" key="4">
    <source>
        <dbReference type="ARBA" id="ARBA00010662"/>
    </source>
</evidence>
<dbReference type="EMBL" id="JAMZEJ010000002">
    <property type="protein sequence ID" value="MCQ8239953.1"/>
    <property type="molecule type" value="Genomic_DNA"/>
</dbReference>
<evidence type="ECO:0000313" key="9">
    <source>
        <dbReference type="EMBL" id="MCQ8239953.1"/>
    </source>
</evidence>
<organism evidence="9 10">
    <name type="scientific">Rhizosaccharibacter radicis</name>
    <dbReference type="NCBI Taxonomy" id="2782605"/>
    <lineage>
        <taxon>Bacteria</taxon>
        <taxon>Pseudomonadati</taxon>
        <taxon>Pseudomonadota</taxon>
        <taxon>Alphaproteobacteria</taxon>
        <taxon>Acetobacterales</taxon>
        <taxon>Acetobacteraceae</taxon>
        <taxon>Rhizosaccharibacter</taxon>
    </lineage>
</organism>
<dbReference type="PANTHER" id="PTHR11054:SF0">
    <property type="entry name" value="6-PHOSPHOGLUCONOLACTONASE"/>
    <property type="match status" value="1"/>
</dbReference>
<evidence type="ECO:0000256" key="6">
    <source>
        <dbReference type="ARBA" id="ARBA00020337"/>
    </source>
</evidence>
<accession>A0ABT1VWB2</accession>
<keyword evidence="7 9" id="KW-0378">Hydrolase</keyword>
<evidence type="ECO:0000256" key="3">
    <source>
        <dbReference type="ARBA" id="ARBA00004961"/>
    </source>
</evidence>
<dbReference type="InterPro" id="IPR039104">
    <property type="entry name" value="6PGL"/>
</dbReference>
<comment type="function">
    <text evidence="2 7">Hydrolysis of 6-phosphogluconolactone to 6-phosphogluconate.</text>
</comment>
<keyword evidence="10" id="KW-1185">Reference proteome</keyword>
<dbReference type="CDD" id="cd01400">
    <property type="entry name" value="6PGL"/>
    <property type="match status" value="1"/>
</dbReference>
<evidence type="ECO:0000256" key="1">
    <source>
        <dbReference type="ARBA" id="ARBA00000832"/>
    </source>
</evidence>
<evidence type="ECO:0000256" key="5">
    <source>
        <dbReference type="ARBA" id="ARBA00013198"/>
    </source>
</evidence>
<dbReference type="EC" id="3.1.1.31" evidence="5 7"/>
<dbReference type="RefSeq" id="WP_422918684.1">
    <property type="nucleotide sequence ID" value="NZ_JAMZEJ010000002.1"/>
</dbReference>
<gene>
    <name evidence="7 9" type="primary">pgl</name>
    <name evidence="9" type="ORF">NFI88_03745</name>
</gene>
<dbReference type="GO" id="GO:0017057">
    <property type="term" value="F:6-phosphogluconolactonase activity"/>
    <property type="evidence" value="ECO:0007669"/>
    <property type="project" value="UniProtKB-EC"/>
</dbReference>
<name>A0ABT1VWB2_9PROT</name>
<evidence type="ECO:0000313" key="10">
    <source>
        <dbReference type="Proteomes" id="UP001524547"/>
    </source>
</evidence>
<dbReference type="Proteomes" id="UP001524547">
    <property type="component" value="Unassembled WGS sequence"/>
</dbReference>
<reference evidence="9 10" key="1">
    <citation type="submission" date="2022-06" db="EMBL/GenBank/DDBJ databases">
        <title>Rhizosaccharibacter gen. nov. sp. nov. KSS12, endophytic bacteria isolated from sugarcane.</title>
        <authorList>
            <person name="Pitiwittayakul N."/>
        </authorList>
    </citation>
    <scope>NUCLEOTIDE SEQUENCE [LARGE SCALE GENOMIC DNA]</scope>
    <source>
        <strain evidence="9 10">KSS12</strain>
    </source>
</reference>
<dbReference type="Pfam" id="PF01182">
    <property type="entry name" value="Glucosamine_iso"/>
    <property type="match status" value="1"/>
</dbReference>
<dbReference type="PANTHER" id="PTHR11054">
    <property type="entry name" value="6-PHOSPHOGLUCONOLACTONASE"/>
    <property type="match status" value="1"/>
</dbReference>
<comment type="caution">
    <text evidence="9">The sequence shown here is derived from an EMBL/GenBank/DDBJ whole genome shotgun (WGS) entry which is preliminary data.</text>
</comment>
<dbReference type="SUPFAM" id="SSF100950">
    <property type="entry name" value="NagB/RpiA/CoA transferase-like"/>
    <property type="match status" value="1"/>
</dbReference>
<dbReference type="InterPro" id="IPR006148">
    <property type="entry name" value="Glc/Gal-6P_isomerase"/>
</dbReference>
<evidence type="ECO:0000259" key="8">
    <source>
        <dbReference type="Pfam" id="PF01182"/>
    </source>
</evidence>
<protein>
    <recommendedName>
        <fullName evidence="6 7">6-phosphogluconolactonase</fullName>
        <shortName evidence="7">6PGL</shortName>
        <ecNumber evidence="5 7">3.1.1.31</ecNumber>
    </recommendedName>
</protein>
<evidence type="ECO:0000256" key="7">
    <source>
        <dbReference type="RuleBase" id="RU365095"/>
    </source>
</evidence>
<dbReference type="NCBIfam" id="TIGR01198">
    <property type="entry name" value="pgl"/>
    <property type="match status" value="1"/>
</dbReference>